<comment type="caution">
    <text evidence="1">The sequence shown here is derived from an EMBL/GenBank/DDBJ whole genome shotgun (WGS) entry which is preliminary data.</text>
</comment>
<accession>A0A1V9YP19</accession>
<dbReference type="OrthoDB" id="167158at2759"/>
<gene>
    <name evidence="1" type="ORF">ACHHYP_08828</name>
</gene>
<dbReference type="Proteomes" id="UP000243579">
    <property type="component" value="Unassembled WGS sequence"/>
</dbReference>
<dbReference type="EMBL" id="JNBR01001440">
    <property type="protein sequence ID" value="OQR87463.1"/>
    <property type="molecule type" value="Genomic_DNA"/>
</dbReference>
<reference evidence="1 2" key="1">
    <citation type="journal article" date="2014" name="Genome Biol. Evol.">
        <title>The secreted proteins of Achlya hypogyna and Thraustotheca clavata identify the ancestral oomycete secretome and reveal gene acquisitions by horizontal gene transfer.</title>
        <authorList>
            <person name="Misner I."/>
            <person name="Blouin N."/>
            <person name="Leonard G."/>
            <person name="Richards T.A."/>
            <person name="Lane C.E."/>
        </authorList>
    </citation>
    <scope>NUCLEOTIDE SEQUENCE [LARGE SCALE GENOMIC DNA]</scope>
    <source>
        <strain evidence="1 2">ATCC 48635</strain>
    </source>
</reference>
<name>A0A1V9YP19_ACHHY</name>
<dbReference type="AlphaFoldDB" id="A0A1V9YP19"/>
<protein>
    <recommendedName>
        <fullName evidence="3">Carbohydrate-binding protein</fullName>
    </recommendedName>
</protein>
<evidence type="ECO:0000313" key="2">
    <source>
        <dbReference type="Proteomes" id="UP000243579"/>
    </source>
</evidence>
<proteinExistence type="predicted"/>
<sequence>MAHEMCCADGHMYVLLDYLGHMQHCCYNADGSSYPGVTCNATSAPVTPVITTAVPTSSPPPITVNPGTTAAPSACTSVSVAGDATYCIDGPICSGSGIVPAGTKCPIQGDVASADCHTYLKSYVSTTSTCALPINSTCQKIPSGAWGCVLSA</sequence>
<evidence type="ECO:0008006" key="3">
    <source>
        <dbReference type="Google" id="ProtNLM"/>
    </source>
</evidence>
<keyword evidence="2" id="KW-1185">Reference proteome</keyword>
<organism evidence="1 2">
    <name type="scientific">Achlya hypogyna</name>
    <name type="common">Oomycete</name>
    <name type="synonym">Protoachlya hypogyna</name>
    <dbReference type="NCBI Taxonomy" id="1202772"/>
    <lineage>
        <taxon>Eukaryota</taxon>
        <taxon>Sar</taxon>
        <taxon>Stramenopiles</taxon>
        <taxon>Oomycota</taxon>
        <taxon>Saprolegniomycetes</taxon>
        <taxon>Saprolegniales</taxon>
        <taxon>Achlyaceae</taxon>
        <taxon>Achlya</taxon>
    </lineage>
</organism>
<evidence type="ECO:0000313" key="1">
    <source>
        <dbReference type="EMBL" id="OQR87463.1"/>
    </source>
</evidence>